<sequence length="72" mass="8329">MFVLVSSELITKLGMYVLLPIFIAFLFFIMFDISKKNNAGKQGTFWIFLALGGGFFGFLIKMVLEWYFSRTL</sequence>
<feature type="transmembrane region" description="Helical" evidence="1">
    <location>
        <begin position="13"/>
        <end position="33"/>
    </location>
</feature>
<dbReference type="EMBL" id="LZMT01000016">
    <property type="protein sequence ID" value="OBX64469.1"/>
    <property type="molecule type" value="Genomic_DNA"/>
</dbReference>
<keyword evidence="1" id="KW-0812">Transmembrane</keyword>
<dbReference type="Pfam" id="PF10981">
    <property type="entry name" value="DUF2788"/>
    <property type="match status" value="1"/>
</dbReference>
<proteinExistence type="predicted"/>
<accession>A0AA91FT58</accession>
<reference evidence="2" key="1">
    <citation type="submission" date="2016-06" db="EMBL/GenBank/DDBJ databases">
        <title>Draft genome of Moraxella osloensis CCUG 67237.</title>
        <authorList>
            <person name="Salva-Serra F."/>
            <person name="Engstrom-Jakobsson H."/>
            <person name="Thorell K."/>
            <person name="Gonzales-Siles L."/>
            <person name="Karlsson R."/>
            <person name="Boulund F."/>
            <person name="Engstrand L."/>
            <person name="Kristiansson E."/>
            <person name="Moore E."/>
        </authorList>
    </citation>
    <scope>NUCLEOTIDE SEQUENCE [LARGE SCALE GENOMIC DNA]</scope>
    <source>
        <strain evidence="2">CCUG 67237</strain>
    </source>
</reference>
<dbReference type="AlphaFoldDB" id="A0AA91FT58"/>
<keyword evidence="1" id="KW-1133">Transmembrane helix</keyword>
<evidence type="ECO:0000256" key="1">
    <source>
        <dbReference type="SAM" id="Phobius"/>
    </source>
</evidence>
<evidence type="ECO:0000313" key="2">
    <source>
        <dbReference type="EMBL" id="OBX64469.1"/>
    </source>
</evidence>
<protein>
    <recommendedName>
        <fullName evidence="3">DUF2788 domain-containing protein</fullName>
    </recommendedName>
</protein>
<dbReference type="InterPro" id="IPR021249">
    <property type="entry name" value="DUF2788"/>
</dbReference>
<feature type="transmembrane region" description="Helical" evidence="1">
    <location>
        <begin position="45"/>
        <end position="68"/>
    </location>
</feature>
<evidence type="ECO:0008006" key="3">
    <source>
        <dbReference type="Google" id="ProtNLM"/>
    </source>
</evidence>
<comment type="caution">
    <text evidence="2">The sequence shown here is derived from an EMBL/GenBank/DDBJ whole genome shotgun (WGS) entry which is preliminary data.</text>
</comment>
<name>A0AA91FT58_FAUOS</name>
<gene>
    <name evidence="2" type="ORF">A9299_09565</name>
</gene>
<keyword evidence="1" id="KW-0472">Membrane</keyword>
<organism evidence="2">
    <name type="scientific">Faucicola osloensis</name>
    <name type="common">Moraxella osloensis</name>
    <dbReference type="NCBI Taxonomy" id="34062"/>
    <lineage>
        <taxon>Bacteria</taxon>
        <taxon>Pseudomonadati</taxon>
        <taxon>Pseudomonadota</taxon>
        <taxon>Gammaproteobacteria</taxon>
        <taxon>Moraxellales</taxon>
        <taxon>Moraxellaceae</taxon>
        <taxon>Faucicola</taxon>
    </lineage>
</organism>